<dbReference type="Gene3D" id="1.10.1520.10">
    <property type="entry name" value="Ribonuclease III domain"/>
    <property type="match status" value="1"/>
</dbReference>
<keyword evidence="7 9" id="KW-0378">Hydrolase</keyword>
<dbReference type="InterPro" id="IPR000999">
    <property type="entry name" value="RNase_III_dom"/>
</dbReference>
<dbReference type="SMART" id="SM00358">
    <property type="entry name" value="DSRM"/>
    <property type="match status" value="1"/>
</dbReference>
<organism evidence="12 13">
    <name type="scientific">Stappia taiwanensis</name>
    <dbReference type="NCBI Taxonomy" id="992267"/>
    <lineage>
        <taxon>Bacteria</taxon>
        <taxon>Pseudomonadati</taxon>
        <taxon>Pseudomonadota</taxon>
        <taxon>Alphaproteobacteria</taxon>
        <taxon>Hyphomicrobiales</taxon>
        <taxon>Stappiaceae</taxon>
        <taxon>Stappia</taxon>
    </lineage>
</organism>
<gene>
    <name evidence="9 12" type="primary">rnc</name>
    <name evidence="12" type="ORF">H1W37_00885</name>
</gene>
<keyword evidence="9" id="KW-0479">Metal-binding</keyword>
<comment type="caution">
    <text evidence="12">The sequence shown here is derived from an EMBL/GenBank/DDBJ whole genome shotgun (WGS) entry which is preliminary data.</text>
</comment>
<dbReference type="PANTHER" id="PTHR11207:SF0">
    <property type="entry name" value="RIBONUCLEASE 3"/>
    <property type="match status" value="1"/>
</dbReference>
<dbReference type="NCBIfam" id="TIGR02191">
    <property type="entry name" value="RNaseIII"/>
    <property type="match status" value="1"/>
</dbReference>
<keyword evidence="9" id="KW-0819">tRNA processing</keyword>
<protein>
    <recommendedName>
        <fullName evidence="9">Ribonuclease 3</fullName>
        <ecNumber evidence="9">3.1.26.3</ecNumber>
    </recommendedName>
    <alternativeName>
        <fullName evidence="9">Ribonuclease III</fullName>
        <shortName evidence="9">RNase III</shortName>
    </alternativeName>
</protein>
<dbReference type="GO" id="GO:0019843">
    <property type="term" value="F:rRNA binding"/>
    <property type="evidence" value="ECO:0007669"/>
    <property type="project" value="UniProtKB-KW"/>
</dbReference>
<evidence type="ECO:0000313" key="13">
    <source>
        <dbReference type="Proteomes" id="UP000559404"/>
    </source>
</evidence>
<evidence type="ECO:0000256" key="6">
    <source>
        <dbReference type="ARBA" id="ARBA00022759"/>
    </source>
</evidence>
<dbReference type="GO" id="GO:0006397">
    <property type="term" value="P:mRNA processing"/>
    <property type="evidence" value="ECO:0007669"/>
    <property type="project" value="UniProtKB-UniRule"/>
</dbReference>
<keyword evidence="3 9" id="KW-0698">rRNA processing</keyword>
<name>A0A838XFH2_9HYPH</name>
<dbReference type="GO" id="GO:0010468">
    <property type="term" value="P:regulation of gene expression"/>
    <property type="evidence" value="ECO:0007669"/>
    <property type="project" value="TreeGrafter"/>
</dbReference>
<evidence type="ECO:0000259" key="11">
    <source>
        <dbReference type="PROSITE" id="PS50142"/>
    </source>
</evidence>
<dbReference type="SUPFAM" id="SSF54768">
    <property type="entry name" value="dsRNA-binding domain-like"/>
    <property type="match status" value="1"/>
</dbReference>
<reference evidence="12 13" key="1">
    <citation type="submission" date="2020-07" db="EMBL/GenBank/DDBJ databases">
        <authorList>
            <person name="Li M."/>
        </authorList>
    </citation>
    <scope>NUCLEOTIDE SEQUENCE [LARGE SCALE GENOMIC DNA]</scope>
    <source>
        <strain evidence="12 13">DSM 23284</strain>
    </source>
</reference>
<dbReference type="GO" id="GO:0004525">
    <property type="term" value="F:ribonuclease III activity"/>
    <property type="evidence" value="ECO:0007669"/>
    <property type="project" value="UniProtKB-UniRule"/>
</dbReference>
<keyword evidence="9" id="KW-0699">rRNA-binding</keyword>
<dbReference type="EMBL" id="JACEON010000001">
    <property type="protein sequence ID" value="MBA4610189.1"/>
    <property type="molecule type" value="Genomic_DNA"/>
</dbReference>
<dbReference type="GO" id="GO:0003725">
    <property type="term" value="F:double-stranded RNA binding"/>
    <property type="evidence" value="ECO:0007669"/>
    <property type="project" value="TreeGrafter"/>
</dbReference>
<dbReference type="PROSITE" id="PS00517">
    <property type="entry name" value="RNASE_3_1"/>
    <property type="match status" value="1"/>
</dbReference>
<evidence type="ECO:0000259" key="10">
    <source>
        <dbReference type="PROSITE" id="PS50137"/>
    </source>
</evidence>
<evidence type="ECO:0000256" key="1">
    <source>
        <dbReference type="ARBA" id="ARBA00000109"/>
    </source>
</evidence>
<evidence type="ECO:0000256" key="5">
    <source>
        <dbReference type="ARBA" id="ARBA00022722"/>
    </source>
</evidence>
<dbReference type="InterPro" id="IPR014720">
    <property type="entry name" value="dsRBD_dom"/>
</dbReference>
<proteinExistence type="inferred from homology"/>
<dbReference type="HAMAP" id="MF_00104">
    <property type="entry name" value="RNase_III"/>
    <property type="match status" value="1"/>
</dbReference>
<dbReference type="InterPro" id="IPR011907">
    <property type="entry name" value="RNase_III"/>
</dbReference>
<comment type="subunit">
    <text evidence="9">Homodimer.</text>
</comment>
<feature type="active site" evidence="9">
    <location>
        <position position="55"/>
    </location>
</feature>
<accession>A0A838XFH2</accession>
<dbReference type="Pfam" id="PF00035">
    <property type="entry name" value="dsrm"/>
    <property type="match status" value="1"/>
</dbReference>
<feature type="domain" description="DRBM" evidence="10">
    <location>
        <begin position="163"/>
        <end position="232"/>
    </location>
</feature>
<dbReference type="GO" id="GO:0005737">
    <property type="term" value="C:cytoplasm"/>
    <property type="evidence" value="ECO:0007669"/>
    <property type="project" value="UniProtKB-SubCell"/>
</dbReference>
<feature type="domain" description="RNase III" evidence="11">
    <location>
        <begin position="10"/>
        <end position="138"/>
    </location>
</feature>
<comment type="cofactor">
    <cofactor evidence="9">
        <name>Mg(2+)</name>
        <dbReference type="ChEBI" id="CHEBI:18420"/>
    </cofactor>
</comment>
<feature type="active site" evidence="9">
    <location>
        <position position="127"/>
    </location>
</feature>
<dbReference type="Pfam" id="PF14622">
    <property type="entry name" value="Ribonucleas_3_3"/>
    <property type="match status" value="1"/>
</dbReference>
<dbReference type="CDD" id="cd10845">
    <property type="entry name" value="DSRM_RNAse_III_family"/>
    <property type="match status" value="1"/>
</dbReference>
<evidence type="ECO:0000256" key="9">
    <source>
        <dbReference type="HAMAP-Rule" id="MF_00104"/>
    </source>
</evidence>
<dbReference type="CDD" id="cd00593">
    <property type="entry name" value="RIBOc"/>
    <property type="match status" value="1"/>
</dbReference>
<evidence type="ECO:0000256" key="8">
    <source>
        <dbReference type="ARBA" id="ARBA00022884"/>
    </source>
</evidence>
<feature type="binding site" evidence="9">
    <location>
        <position position="51"/>
    </location>
    <ligand>
        <name>Mg(2+)</name>
        <dbReference type="ChEBI" id="CHEBI:18420"/>
    </ligand>
</feature>
<sequence length="239" mass="26203">MTGEQKRAAERALEQRIGHRFKQGDLLTRALTHGSATARGGASDTSYQRLEFLGDRVLGLAVATMLHHAFPQAEEGELARRLNQLVRRETCADVARELKLGDAIVFGGSEAQAGGRKKTAILADVCEAVIAAVYLDGGLKAAQDLIERHWRPRMTNYKGPLRDAKTMLQEWAQGLGKPAPLYRETERSGPDHAPIFVVRVDIDGYDPAFGRGGSKRIAEQKAAEAALTREGLWTETKET</sequence>
<dbReference type="GO" id="GO:0008033">
    <property type="term" value="P:tRNA processing"/>
    <property type="evidence" value="ECO:0007669"/>
    <property type="project" value="UniProtKB-KW"/>
</dbReference>
<dbReference type="PROSITE" id="PS50142">
    <property type="entry name" value="RNASE_3_2"/>
    <property type="match status" value="1"/>
</dbReference>
<dbReference type="SMART" id="SM00535">
    <property type="entry name" value="RIBOc"/>
    <property type="match status" value="1"/>
</dbReference>
<comment type="similarity">
    <text evidence="2">Belongs to the ribonuclease III family.</text>
</comment>
<dbReference type="GO" id="GO:0006364">
    <property type="term" value="P:rRNA processing"/>
    <property type="evidence" value="ECO:0007669"/>
    <property type="project" value="UniProtKB-UniRule"/>
</dbReference>
<keyword evidence="5 9" id="KW-0540">Nuclease</keyword>
<dbReference type="SUPFAM" id="SSF69065">
    <property type="entry name" value="RNase III domain-like"/>
    <property type="match status" value="1"/>
</dbReference>
<dbReference type="InterPro" id="IPR036389">
    <property type="entry name" value="RNase_III_sf"/>
</dbReference>
<evidence type="ECO:0000256" key="3">
    <source>
        <dbReference type="ARBA" id="ARBA00022552"/>
    </source>
</evidence>
<dbReference type="FunFam" id="1.10.1520.10:FF:000001">
    <property type="entry name" value="Ribonuclease 3"/>
    <property type="match status" value="1"/>
</dbReference>
<comment type="catalytic activity">
    <reaction evidence="1 9">
        <text>Endonucleolytic cleavage to 5'-phosphomonoester.</text>
        <dbReference type="EC" id="3.1.26.3"/>
    </reaction>
</comment>
<dbReference type="PROSITE" id="PS50137">
    <property type="entry name" value="DS_RBD"/>
    <property type="match status" value="1"/>
</dbReference>
<dbReference type="PANTHER" id="PTHR11207">
    <property type="entry name" value="RIBONUCLEASE III"/>
    <property type="match status" value="1"/>
</dbReference>
<comment type="subcellular location">
    <subcellularLocation>
        <location evidence="9">Cytoplasm</location>
    </subcellularLocation>
</comment>
<keyword evidence="4 9" id="KW-0507">mRNA processing</keyword>
<dbReference type="Proteomes" id="UP000559404">
    <property type="component" value="Unassembled WGS sequence"/>
</dbReference>
<keyword evidence="9" id="KW-0460">Magnesium</keyword>
<feature type="binding site" evidence="9">
    <location>
        <position position="124"/>
    </location>
    <ligand>
        <name>Mg(2+)</name>
        <dbReference type="ChEBI" id="CHEBI:18420"/>
    </ligand>
</feature>
<evidence type="ECO:0000256" key="4">
    <source>
        <dbReference type="ARBA" id="ARBA00022664"/>
    </source>
</evidence>
<dbReference type="AlphaFoldDB" id="A0A838XFH2"/>
<dbReference type="GO" id="GO:0046872">
    <property type="term" value="F:metal ion binding"/>
    <property type="evidence" value="ECO:0007669"/>
    <property type="project" value="UniProtKB-KW"/>
</dbReference>
<keyword evidence="6 9" id="KW-0255">Endonuclease</keyword>
<evidence type="ECO:0000313" key="12">
    <source>
        <dbReference type="EMBL" id="MBA4610189.1"/>
    </source>
</evidence>
<keyword evidence="9" id="KW-0963">Cytoplasm</keyword>
<comment type="function">
    <text evidence="9">Digests double-stranded RNA. Involved in the processing of primary rRNA transcript to yield the immediate precursors to the large and small rRNAs (23S and 16S). Processes some mRNAs, and tRNAs when they are encoded in the rRNA operon. Processes pre-crRNA and tracrRNA of type II CRISPR loci if present in the organism.</text>
</comment>
<keyword evidence="8 9" id="KW-0694">RNA-binding</keyword>
<feature type="binding site" evidence="9">
    <location>
        <position position="127"/>
    </location>
    <ligand>
        <name>Mg(2+)</name>
        <dbReference type="ChEBI" id="CHEBI:18420"/>
    </ligand>
</feature>
<dbReference type="EC" id="3.1.26.3" evidence="9"/>
<evidence type="ECO:0000256" key="2">
    <source>
        <dbReference type="ARBA" id="ARBA00010183"/>
    </source>
</evidence>
<dbReference type="Gene3D" id="3.30.160.20">
    <property type="match status" value="1"/>
</dbReference>
<evidence type="ECO:0000256" key="7">
    <source>
        <dbReference type="ARBA" id="ARBA00022801"/>
    </source>
</evidence>
<reference evidence="12 13" key="2">
    <citation type="submission" date="2020-08" db="EMBL/GenBank/DDBJ databases">
        <title>Stappia taiwanensis sp. nov., isolated from a coastal thermal spring.</title>
        <authorList>
            <person name="Kampfer P."/>
        </authorList>
    </citation>
    <scope>NUCLEOTIDE SEQUENCE [LARGE SCALE GENOMIC DNA]</scope>
    <source>
        <strain evidence="12 13">DSM 23284</strain>
    </source>
</reference>
<keyword evidence="13" id="KW-1185">Reference proteome</keyword>
<dbReference type="RefSeq" id="WP_181758378.1">
    <property type="nucleotide sequence ID" value="NZ_BMCR01000001.1"/>
</dbReference>